<dbReference type="eggNOG" id="KOG0835">
    <property type="taxonomic scope" value="Eukaryota"/>
</dbReference>
<feature type="non-terminal residue" evidence="3">
    <location>
        <position position="231"/>
    </location>
</feature>
<dbReference type="OMA" id="WEDVWSV"/>
<sequence>TPSRKDQLSENDETNLQLYACQLIQDAGILLELPQTTISHAQIIFHRFYMKKSMKEFCVRHVAMASLFISCKIQETHRSIFHFLQVFIDIIYPELYYISPDIVELLKSHLIRTERYILIELGFTFYNIELPHQYILFVMHILEGHEDLTQTAWNYCNDALRCSVLSLSAKPQVIACGAVYMSAKEHSRVLPENPAWWLLFNTTRDELEFVEKHIKEMYKRPKAVYLNVLND</sequence>
<evidence type="ECO:0000259" key="2">
    <source>
        <dbReference type="SMART" id="SM00385"/>
    </source>
</evidence>
<dbReference type="PIRSF" id="PIRSF036580">
    <property type="entry name" value="Cyclin_L"/>
    <property type="match status" value="1"/>
</dbReference>
<keyword evidence="4" id="KW-1185">Reference proteome</keyword>
<dbReference type="STRING" id="5762.D2V4V2"/>
<dbReference type="CDD" id="cd20533">
    <property type="entry name" value="CYCLIN_CCNL_rpt2"/>
    <property type="match status" value="1"/>
</dbReference>
<evidence type="ECO:0000313" key="3">
    <source>
        <dbReference type="EMBL" id="EFC48167.1"/>
    </source>
</evidence>
<feature type="non-terminal residue" evidence="3">
    <location>
        <position position="1"/>
    </location>
</feature>
<dbReference type="SMART" id="SM00385">
    <property type="entry name" value="CYCLIN"/>
    <property type="match status" value="2"/>
</dbReference>
<proteinExistence type="inferred from homology"/>
<dbReference type="CDD" id="cd20532">
    <property type="entry name" value="CYCLIN_CCNL_rpt1"/>
    <property type="match status" value="1"/>
</dbReference>
<dbReference type="InterPro" id="IPR006671">
    <property type="entry name" value="Cyclin_N"/>
</dbReference>
<dbReference type="Pfam" id="PF00134">
    <property type="entry name" value="Cyclin_N"/>
    <property type="match status" value="1"/>
</dbReference>
<dbReference type="RefSeq" id="XP_002680911.1">
    <property type="nucleotide sequence ID" value="XM_002680865.1"/>
</dbReference>
<dbReference type="PANTHER" id="PTHR10026">
    <property type="entry name" value="CYCLIN"/>
    <property type="match status" value="1"/>
</dbReference>
<comment type="similarity">
    <text evidence="1">Belongs to the cyclin family.</text>
</comment>
<dbReference type="GeneID" id="8849616"/>
<evidence type="ECO:0000313" key="4">
    <source>
        <dbReference type="Proteomes" id="UP000006671"/>
    </source>
</evidence>
<dbReference type="OrthoDB" id="10264655at2759"/>
<dbReference type="EMBL" id="GG738852">
    <property type="protein sequence ID" value="EFC48167.1"/>
    <property type="molecule type" value="Genomic_DNA"/>
</dbReference>
<accession>D2V4V2</accession>
<name>D2V4V2_NAEGR</name>
<organism evidence="4">
    <name type="scientific">Naegleria gruberi</name>
    <name type="common">Amoeba</name>
    <dbReference type="NCBI Taxonomy" id="5762"/>
    <lineage>
        <taxon>Eukaryota</taxon>
        <taxon>Discoba</taxon>
        <taxon>Heterolobosea</taxon>
        <taxon>Tetramitia</taxon>
        <taxon>Eutetramitia</taxon>
        <taxon>Vahlkampfiidae</taxon>
        <taxon>Naegleria</taxon>
    </lineage>
</organism>
<dbReference type="VEuPathDB" id="AmoebaDB:NAEGRDRAFT_2087"/>
<dbReference type="Gene3D" id="1.10.472.10">
    <property type="entry name" value="Cyclin-like"/>
    <property type="match status" value="2"/>
</dbReference>
<dbReference type="Proteomes" id="UP000006671">
    <property type="component" value="Unassembled WGS sequence"/>
</dbReference>
<feature type="domain" description="Cyclin-like" evidence="2">
    <location>
        <begin position="133"/>
        <end position="216"/>
    </location>
</feature>
<dbReference type="SUPFAM" id="SSF47954">
    <property type="entry name" value="Cyclin-like"/>
    <property type="match status" value="2"/>
</dbReference>
<feature type="domain" description="Cyclin-like" evidence="2">
    <location>
        <begin position="22"/>
        <end position="119"/>
    </location>
</feature>
<protein>
    <submittedName>
        <fullName evidence="3">Predicted protein</fullName>
    </submittedName>
</protein>
<dbReference type="InterPro" id="IPR043198">
    <property type="entry name" value="Cyclin/Ssn8"/>
</dbReference>
<evidence type="ECO:0000256" key="1">
    <source>
        <dbReference type="RuleBase" id="RU000383"/>
    </source>
</evidence>
<keyword evidence="1" id="KW-0195">Cyclin</keyword>
<dbReference type="InterPro" id="IPR036915">
    <property type="entry name" value="Cyclin-like_sf"/>
</dbReference>
<dbReference type="InParanoid" id="D2V4V2"/>
<gene>
    <name evidence="3" type="ORF">NAEGRDRAFT_2087</name>
</gene>
<reference evidence="3 4" key="1">
    <citation type="journal article" date="2010" name="Cell">
        <title>The genome of Naegleria gruberi illuminates early eukaryotic versatility.</title>
        <authorList>
            <person name="Fritz-Laylin L.K."/>
            <person name="Prochnik S.E."/>
            <person name="Ginger M.L."/>
            <person name="Dacks J.B."/>
            <person name="Carpenter M.L."/>
            <person name="Field M.C."/>
            <person name="Kuo A."/>
            <person name="Paredez A."/>
            <person name="Chapman J."/>
            <person name="Pham J."/>
            <person name="Shu S."/>
            <person name="Neupane R."/>
            <person name="Cipriano M."/>
            <person name="Mancuso J."/>
            <person name="Tu H."/>
            <person name="Salamov A."/>
            <person name="Lindquist E."/>
            <person name="Shapiro H."/>
            <person name="Lucas S."/>
            <person name="Grigoriev I.V."/>
            <person name="Cande W.Z."/>
            <person name="Fulton C."/>
            <person name="Rokhsar D.S."/>
            <person name="Dawson S.C."/>
        </authorList>
    </citation>
    <scope>NUCLEOTIDE SEQUENCE [LARGE SCALE GENOMIC DNA]</scope>
    <source>
        <strain evidence="3 4">NEG-M</strain>
    </source>
</reference>
<dbReference type="GO" id="GO:0006357">
    <property type="term" value="P:regulation of transcription by RNA polymerase II"/>
    <property type="evidence" value="ECO:0007669"/>
    <property type="project" value="InterPro"/>
</dbReference>
<dbReference type="KEGG" id="ngr:NAEGRDRAFT_2087"/>
<dbReference type="AlphaFoldDB" id="D2V4V2"/>
<dbReference type="InterPro" id="IPR013763">
    <property type="entry name" value="Cyclin-like_dom"/>
</dbReference>
<dbReference type="GO" id="GO:0016538">
    <property type="term" value="F:cyclin-dependent protein serine/threonine kinase regulator activity"/>
    <property type="evidence" value="ECO:0007669"/>
    <property type="project" value="InterPro"/>
</dbReference>